<feature type="transmembrane region" description="Helical" evidence="2">
    <location>
        <begin position="375"/>
        <end position="394"/>
    </location>
</feature>
<keyword evidence="4" id="KW-1185">Reference proteome</keyword>
<evidence type="ECO:0000256" key="2">
    <source>
        <dbReference type="SAM" id="Phobius"/>
    </source>
</evidence>
<comment type="caution">
    <text evidence="3">The sequence shown here is derived from an EMBL/GenBank/DDBJ whole genome shotgun (WGS) entry which is preliminary data.</text>
</comment>
<feature type="transmembrane region" description="Helical" evidence="2">
    <location>
        <begin position="424"/>
        <end position="445"/>
    </location>
</feature>
<evidence type="ECO:0000313" key="4">
    <source>
        <dbReference type="Proteomes" id="UP000317078"/>
    </source>
</evidence>
<dbReference type="Proteomes" id="UP000317078">
    <property type="component" value="Unassembled WGS sequence"/>
</dbReference>
<feature type="transmembrane region" description="Helical" evidence="2">
    <location>
        <begin position="291"/>
        <end position="323"/>
    </location>
</feature>
<feature type="transmembrane region" description="Helical" evidence="2">
    <location>
        <begin position="55"/>
        <end position="82"/>
    </location>
</feature>
<proteinExistence type="predicted"/>
<sequence length="545" mass="55735">MPSINPGGPPGAAAARHPPGPGPGCSGGAPGARPDLDARLGGAAPDRLSLAATAYMLLPALVFLGGWGAAWVAVAGVAAGALALARLPGWRGGWPLPAGRSLALLALGLAWAGTSGAHHLVYSPSDWQIRDAVLHDLSTGSWPVLHRHLEDGTAWLLRAPLGYYMPAGLVGRLAGLRAAEAALWAWTGLGLGLVLALLADLARAAAPGRRGAFAVMAGLFAVFGGLDILPNMWLDGTAGAGVLGSWGRGGEWWPRLFQYSGHVTAVLWVPNHALPAWLPALLLLRHGRDPAFLRGVAVLLAGAAFWSPVSAAGAALLAGVAALRQGWAALRGSLLAAPNLLAVALALPVCLYLVAGSAAVPHGFLLALHPPGKALATWAFFLVVEVLCWAVPAAMLVRSRALGVAVALLCLLPAYVFGPGNEMTARGGMVPLAVLAVVAGAALLAPAPDRRRRLARGALIACALLGAAGSAMEGSLLVTHRPWPASTHCSFPEAARQSVFADSTEWAHYVAPWPEPALGAWMREPAARPVPPPGVSPPCWPGGGP</sequence>
<feature type="transmembrane region" description="Helical" evidence="2">
    <location>
        <begin position="401"/>
        <end position="418"/>
    </location>
</feature>
<feature type="transmembrane region" description="Helical" evidence="2">
    <location>
        <begin position="457"/>
        <end position="478"/>
    </location>
</feature>
<gene>
    <name evidence="3" type="ORF">EAH89_12380</name>
</gene>
<reference evidence="3 4" key="1">
    <citation type="journal article" date="2019" name="Environ. Microbiol.">
        <title>Species interactions and distinct microbial communities in high Arctic permafrost affected cryosols are associated with the CH4 and CO2 gas fluxes.</title>
        <authorList>
            <person name="Altshuler I."/>
            <person name="Hamel J."/>
            <person name="Turney S."/>
            <person name="Magnuson E."/>
            <person name="Levesque R."/>
            <person name="Greer C."/>
            <person name="Whyte L.G."/>
        </authorList>
    </citation>
    <scope>NUCLEOTIDE SEQUENCE [LARGE SCALE GENOMIC DNA]</scope>
    <source>
        <strain evidence="3 4">S9.3B</strain>
    </source>
</reference>
<organism evidence="3 4">
    <name type="scientific">Muricoccus nepalensis</name>
    <dbReference type="NCBI Taxonomy" id="1854500"/>
    <lineage>
        <taxon>Bacteria</taxon>
        <taxon>Pseudomonadati</taxon>
        <taxon>Pseudomonadota</taxon>
        <taxon>Alphaproteobacteria</taxon>
        <taxon>Acetobacterales</taxon>
        <taxon>Roseomonadaceae</taxon>
        <taxon>Muricoccus</taxon>
    </lineage>
</organism>
<feature type="region of interest" description="Disordered" evidence="1">
    <location>
        <begin position="1"/>
        <end position="38"/>
    </location>
</feature>
<dbReference type="AlphaFoldDB" id="A0A502G4F2"/>
<feature type="transmembrane region" description="Helical" evidence="2">
    <location>
        <begin position="211"/>
        <end position="229"/>
    </location>
</feature>
<keyword evidence="2" id="KW-1133">Transmembrane helix</keyword>
<name>A0A502G4F2_9PROT</name>
<evidence type="ECO:0000256" key="1">
    <source>
        <dbReference type="SAM" id="MobiDB-lite"/>
    </source>
</evidence>
<keyword evidence="2" id="KW-0472">Membrane</keyword>
<accession>A0A502G4F2</accession>
<keyword evidence="2" id="KW-0812">Transmembrane</keyword>
<feature type="transmembrane region" description="Helical" evidence="2">
    <location>
        <begin position="102"/>
        <end position="121"/>
    </location>
</feature>
<evidence type="ECO:0000313" key="3">
    <source>
        <dbReference type="EMBL" id="TPG56867.1"/>
    </source>
</evidence>
<protein>
    <submittedName>
        <fullName evidence="3">Uncharacterized protein</fullName>
    </submittedName>
</protein>
<feature type="transmembrane region" description="Helical" evidence="2">
    <location>
        <begin position="335"/>
        <end position="355"/>
    </location>
</feature>
<dbReference type="EMBL" id="RCZP01000010">
    <property type="protein sequence ID" value="TPG56867.1"/>
    <property type="molecule type" value="Genomic_DNA"/>
</dbReference>
<feature type="transmembrane region" description="Helical" evidence="2">
    <location>
        <begin position="181"/>
        <end position="199"/>
    </location>
</feature>